<protein>
    <recommendedName>
        <fullName evidence="3">tRNA U34 carboxymethyltransferase</fullName>
        <ecNumber evidence="3">2.5.1.-</ecNumber>
    </recommendedName>
</protein>
<dbReference type="PANTHER" id="PTHR43464">
    <property type="entry name" value="METHYLTRANSFERASE"/>
    <property type="match status" value="1"/>
</dbReference>
<dbReference type="CDD" id="cd02440">
    <property type="entry name" value="AdoMet_MTases"/>
    <property type="match status" value="1"/>
</dbReference>
<name>A0A520S4E3_9GAMM</name>
<evidence type="ECO:0000256" key="1">
    <source>
        <dbReference type="ARBA" id="ARBA00022679"/>
    </source>
</evidence>
<feature type="binding site" evidence="3">
    <location>
        <position position="140"/>
    </location>
    <ligand>
        <name>carboxy-S-adenosyl-L-methionine</name>
        <dbReference type="ChEBI" id="CHEBI:134278"/>
    </ligand>
</feature>
<dbReference type="InterPro" id="IPR010017">
    <property type="entry name" value="CmoB"/>
</dbReference>
<dbReference type="NCBIfam" id="NF011650">
    <property type="entry name" value="PRK15068.1"/>
    <property type="match status" value="1"/>
</dbReference>
<keyword evidence="2 3" id="KW-0819">tRNA processing</keyword>
<feature type="binding site" evidence="3">
    <location>
        <position position="209"/>
    </location>
    <ligand>
        <name>carboxy-S-adenosyl-L-methionine</name>
        <dbReference type="ChEBI" id="CHEBI:134278"/>
    </ligand>
</feature>
<feature type="binding site" evidence="3">
    <location>
        <position position="101"/>
    </location>
    <ligand>
        <name>carboxy-S-adenosyl-L-methionine</name>
        <dbReference type="ChEBI" id="CHEBI:134278"/>
    </ligand>
</feature>
<dbReference type="GO" id="GO:0008168">
    <property type="term" value="F:methyltransferase activity"/>
    <property type="evidence" value="ECO:0007669"/>
    <property type="project" value="TreeGrafter"/>
</dbReference>
<dbReference type="Proteomes" id="UP000316199">
    <property type="component" value="Unassembled WGS sequence"/>
</dbReference>
<keyword evidence="1 3" id="KW-0808">Transferase</keyword>
<comment type="subunit">
    <text evidence="3">Homotetramer.</text>
</comment>
<evidence type="ECO:0000313" key="4">
    <source>
        <dbReference type="EMBL" id="RZO77314.1"/>
    </source>
</evidence>
<comment type="similarity">
    <text evidence="3">Belongs to the class I-like SAM-binding methyltransferase superfamily. CmoB family.</text>
</comment>
<feature type="binding site" evidence="3">
    <location>
        <position position="115"/>
    </location>
    <ligand>
        <name>carboxy-S-adenosyl-L-methionine</name>
        <dbReference type="ChEBI" id="CHEBI:134278"/>
    </ligand>
</feature>
<gene>
    <name evidence="3 4" type="primary">cmoB</name>
    <name evidence="4" type="ORF">EVA68_01620</name>
</gene>
<feature type="binding site" evidence="3">
    <location>
        <begin position="162"/>
        <end position="164"/>
    </location>
    <ligand>
        <name>carboxy-S-adenosyl-L-methionine</name>
        <dbReference type="ChEBI" id="CHEBI:134278"/>
    </ligand>
</feature>
<evidence type="ECO:0000313" key="5">
    <source>
        <dbReference type="Proteomes" id="UP000316199"/>
    </source>
</evidence>
<feature type="binding site" evidence="3">
    <location>
        <position position="120"/>
    </location>
    <ligand>
        <name>carboxy-S-adenosyl-L-methionine</name>
        <dbReference type="ChEBI" id="CHEBI:134278"/>
    </ligand>
</feature>
<dbReference type="InterPro" id="IPR029063">
    <property type="entry name" value="SAM-dependent_MTases_sf"/>
</dbReference>
<sequence>MSHFAQSKIRSSTIRIYSDKLLLPFESFVTRENLDFLRNSLEKYFKPHGKDSFWEKALFNMPSPSNPEAVFSEDVVRVSSSSKVNQGRLVRSLKMLMPWRKGPFHLFGLDIDAEWRSELKWRRLIEHIAPLHNRKVLDVGCGNGYYLFRILGEGAKYVVGIDPTRLFFYQFRALQQLFPKNNAFYLPLRSEQLPSFNSFDTVFSMGVLYHRRSAIEHLRELISFLRPGGELILETLIVPGDASTVLVPHHRYASMANVWSIPSSAAAETWLTNLGMSNVRTVDTTRTGFHEQRKTQWMQFQSLDDFLDPNDKDLTIEKYPAPTRAILLATKPF</sequence>
<organism evidence="4 5">
    <name type="scientific">OM182 bacterium</name>
    <dbReference type="NCBI Taxonomy" id="2510334"/>
    <lineage>
        <taxon>Bacteria</taxon>
        <taxon>Pseudomonadati</taxon>
        <taxon>Pseudomonadota</taxon>
        <taxon>Gammaproteobacteria</taxon>
        <taxon>OMG group</taxon>
        <taxon>OM182 clade</taxon>
    </lineage>
</organism>
<proteinExistence type="inferred from homology"/>
<dbReference type="EC" id="2.5.1.-" evidence="3"/>
<dbReference type="AlphaFoldDB" id="A0A520S4E3"/>
<accession>A0A520S4E3</accession>
<dbReference type="Gene3D" id="3.40.50.150">
    <property type="entry name" value="Vaccinia Virus protein VP39"/>
    <property type="match status" value="1"/>
</dbReference>
<dbReference type="SUPFAM" id="SSF53335">
    <property type="entry name" value="S-adenosyl-L-methionine-dependent methyltransferases"/>
    <property type="match status" value="1"/>
</dbReference>
<dbReference type="EMBL" id="SHAG01000003">
    <property type="protein sequence ID" value="RZO77314.1"/>
    <property type="molecule type" value="Genomic_DNA"/>
</dbReference>
<dbReference type="GO" id="GO:0002098">
    <property type="term" value="P:tRNA wobble uridine modification"/>
    <property type="evidence" value="ECO:0007669"/>
    <property type="project" value="InterPro"/>
</dbReference>
<dbReference type="InterPro" id="IPR027555">
    <property type="entry name" value="Mo5U34_MeTrfas-like"/>
</dbReference>
<comment type="catalytic activity">
    <reaction evidence="3">
        <text>carboxy-S-adenosyl-L-methionine + 5-hydroxyuridine(34) in tRNA = 5-carboxymethoxyuridine(34) in tRNA + S-adenosyl-L-homocysteine + H(+)</text>
        <dbReference type="Rhea" id="RHEA:52848"/>
        <dbReference type="Rhea" id="RHEA-COMP:13381"/>
        <dbReference type="Rhea" id="RHEA-COMP:13383"/>
        <dbReference type="ChEBI" id="CHEBI:15378"/>
        <dbReference type="ChEBI" id="CHEBI:57856"/>
        <dbReference type="ChEBI" id="CHEBI:134278"/>
        <dbReference type="ChEBI" id="CHEBI:136877"/>
        <dbReference type="ChEBI" id="CHEBI:136879"/>
    </reaction>
</comment>
<dbReference type="Pfam" id="PF08003">
    <property type="entry name" value="Methyltransf_9"/>
    <property type="match status" value="1"/>
</dbReference>
<comment type="caution">
    <text evidence="3">Lacks conserved residue(s) required for the propagation of feature annotation.</text>
</comment>
<feature type="binding site" evidence="3">
    <location>
        <position position="324"/>
    </location>
    <ligand>
        <name>carboxy-S-adenosyl-L-methionine</name>
        <dbReference type="ChEBI" id="CHEBI:134278"/>
    </ligand>
</feature>
<dbReference type="GO" id="GO:0016765">
    <property type="term" value="F:transferase activity, transferring alkyl or aryl (other than methyl) groups"/>
    <property type="evidence" value="ECO:0007669"/>
    <property type="project" value="UniProtKB-UniRule"/>
</dbReference>
<feature type="binding site" evidence="3">
    <location>
        <position position="205"/>
    </location>
    <ligand>
        <name>carboxy-S-adenosyl-L-methionine</name>
        <dbReference type="ChEBI" id="CHEBI:134278"/>
    </ligand>
</feature>
<comment type="function">
    <text evidence="3">Catalyzes carboxymethyl transfer from carboxy-S-adenosyl-L-methionine (Cx-SAM) to 5-hydroxyuridine (ho5U) to form 5-carboxymethoxyuridine (cmo5U) at position 34 in tRNAs.</text>
</comment>
<dbReference type="PANTHER" id="PTHR43464:SF95">
    <property type="entry name" value="TRNA U34 CARBOXYMETHYLTRANSFERASE"/>
    <property type="match status" value="1"/>
</dbReference>
<dbReference type="HAMAP" id="MF_01590">
    <property type="entry name" value="tRNA_carboxymethyltr_CmoB"/>
    <property type="match status" value="1"/>
</dbReference>
<evidence type="ECO:0000256" key="3">
    <source>
        <dbReference type="HAMAP-Rule" id="MF_01590"/>
    </source>
</evidence>
<dbReference type="NCBIfam" id="TIGR00452">
    <property type="entry name" value="tRNA 5-methoxyuridine(34)/uridine 5-oxyacetic acid(34) synthase CmoB"/>
    <property type="match status" value="1"/>
</dbReference>
<comment type="caution">
    <text evidence="4">The sequence shown here is derived from an EMBL/GenBank/DDBJ whole genome shotgun (WGS) entry which is preliminary data.</text>
</comment>
<reference evidence="4 5" key="1">
    <citation type="submission" date="2019-02" db="EMBL/GenBank/DDBJ databases">
        <title>Prokaryotic population dynamics and viral predation in marine succession experiment using metagenomics: the confinement effect.</title>
        <authorList>
            <person name="Haro-Moreno J.M."/>
            <person name="Rodriguez-Valera F."/>
            <person name="Lopez-Perez M."/>
        </authorList>
    </citation>
    <scope>NUCLEOTIDE SEQUENCE [LARGE SCALE GENOMIC DNA]</scope>
    <source>
        <strain evidence="4">MED-G157</strain>
    </source>
</reference>
<evidence type="ECO:0000256" key="2">
    <source>
        <dbReference type="ARBA" id="ARBA00022694"/>
    </source>
</evidence>